<dbReference type="EMBL" id="CP029479">
    <property type="protein sequence ID" value="AWM76373.1"/>
    <property type="molecule type" value="Genomic_DNA"/>
</dbReference>
<evidence type="ECO:0000256" key="2">
    <source>
        <dbReference type="SAM" id="SignalP"/>
    </source>
</evidence>
<dbReference type="PANTHER" id="PTHR36504:SF1">
    <property type="entry name" value="LIPOPOLYSACCHARIDE EXPORT SYSTEM PROTEIN LPTA"/>
    <property type="match status" value="1"/>
</dbReference>
<dbReference type="GO" id="GO:0009279">
    <property type="term" value="C:cell outer membrane"/>
    <property type="evidence" value="ECO:0007669"/>
    <property type="project" value="TreeGrafter"/>
</dbReference>
<evidence type="ECO:0000256" key="1">
    <source>
        <dbReference type="ARBA" id="ARBA00022729"/>
    </source>
</evidence>
<dbReference type="GO" id="GO:0017089">
    <property type="term" value="F:glycolipid transfer activity"/>
    <property type="evidence" value="ECO:0007669"/>
    <property type="project" value="TreeGrafter"/>
</dbReference>
<evidence type="ECO:0000313" key="5">
    <source>
        <dbReference type="Proteomes" id="UP000247763"/>
    </source>
</evidence>
<dbReference type="InterPro" id="IPR005653">
    <property type="entry name" value="OstA-like_N"/>
</dbReference>
<keyword evidence="5" id="KW-1185">Reference proteome</keyword>
<reference evidence="5" key="1">
    <citation type="submission" date="2018-05" db="EMBL/GenBank/DDBJ databases">
        <title>Genome sequencing of Phenylobacterium sp. HYN0004.</title>
        <authorList>
            <person name="Yi H."/>
            <person name="Baek C."/>
        </authorList>
    </citation>
    <scope>NUCLEOTIDE SEQUENCE [LARGE SCALE GENOMIC DNA]</scope>
    <source>
        <strain evidence="5">HYN0004</strain>
    </source>
</reference>
<name>A0A2Z3HIP2_9CAUL</name>
<feature type="signal peptide" evidence="2">
    <location>
        <begin position="1"/>
        <end position="31"/>
    </location>
</feature>
<feature type="chain" id="PRO_5016274236" evidence="2">
    <location>
        <begin position="32"/>
        <end position="185"/>
    </location>
</feature>
<dbReference type="PANTHER" id="PTHR36504">
    <property type="entry name" value="LIPOPOLYSACCHARIDE EXPORT SYSTEM PROTEIN LPTA"/>
    <property type="match status" value="1"/>
</dbReference>
<evidence type="ECO:0000259" key="3">
    <source>
        <dbReference type="Pfam" id="PF03968"/>
    </source>
</evidence>
<dbReference type="GO" id="GO:0015920">
    <property type="term" value="P:lipopolysaccharide transport"/>
    <property type="evidence" value="ECO:0007669"/>
    <property type="project" value="TreeGrafter"/>
</dbReference>
<dbReference type="GO" id="GO:0030288">
    <property type="term" value="C:outer membrane-bounded periplasmic space"/>
    <property type="evidence" value="ECO:0007669"/>
    <property type="project" value="TreeGrafter"/>
</dbReference>
<sequence>MRHLKKVGRFHELGAAAAAVLVLAAATSVQAQLARNSKAPVDITADQLELVNSQCSAIYRGGAEALQETSRLRADQLKIIYAPAPAGGGKNGCSSDLLRMEATGSVFYVTPDQRVRGDQAVYDAKAQTLTVTGSVAASRGQDVMKGERLVVNTVSGDARMEGGGERSGRRVRTVIYPGAKPATPK</sequence>
<gene>
    <name evidence="4" type="ORF">HYN04_00510</name>
</gene>
<proteinExistence type="predicted"/>
<keyword evidence="1 2" id="KW-0732">Signal</keyword>
<dbReference type="Pfam" id="PF03968">
    <property type="entry name" value="LptD_N"/>
    <property type="match status" value="1"/>
</dbReference>
<dbReference type="KEGG" id="phb:HYN04_00510"/>
<organism evidence="4 5">
    <name type="scientific">Phenylobacterium parvum</name>
    <dbReference type="NCBI Taxonomy" id="2201350"/>
    <lineage>
        <taxon>Bacteria</taxon>
        <taxon>Pseudomonadati</taxon>
        <taxon>Pseudomonadota</taxon>
        <taxon>Alphaproteobacteria</taxon>
        <taxon>Caulobacterales</taxon>
        <taxon>Caulobacteraceae</taxon>
        <taxon>Phenylobacterium</taxon>
    </lineage>
</organism>
<accession>A0A2Z3HIP2</accession>
<dbReference type="OrthoDB" id="7171889at2"/>
<protein>
    <submittedName>
        <fullName evidence="4">Organic solvent tolerance protein OstA</fullName>
    </submittedName>
</protein>
<evidence type="ECO:0000313" key="4">
    <source>
        <dbReference type="EMBL" id="AWM76373.1"/>
    </source>
</evidence>
<feature type="domain" description="Organic solvent tolerance-like N-terminal" evidence="3">
    <location>
        <begin position="42"/>
        <end position="156"/>
    </location>
</feature>
<dbReference type="Gene3D" id="2.60.450.10">
    <property type="entry name" value="Lipopolysaccharide (LPS) transport protein A like domain"/>
    <property type="match status" value="1"/>
</dbReference>
<dbReference type="AlphaFoldDB" id="A0A2Z3HIP2"/>
<dbReference type="RefSeq" id="WP_110448942.1">
    <property type="nucleotide sequence ID" value="NZ_CP029479.1"/>
</dbReference>
<dbReference type="InterPro" id="IPR052037">
    <property type="entry name" value="LPS_export_LptA"/>
</dbReference>
<dbReference type="Proteomes" id="UP000247763">
    <property type="component" value="Chromosome"/>
</dbReference>